<dbReference type="PROSITE" id="PS00137">
    <property type="entry name" value="SUBTILASE_HIS"/>
    <property type="match status" value="1"/>
</dbReference>
<evidence type="ECO:0000256" key="4">
    <source>
        <dbReference type="ARBA" id="ARBA00022825"/>
    </source>
</evidence>
<dbReference type="GO" id="GO:0004252">
    <property type="term" value="F:serine-type endopeptidase activity"/>
    <property type="evidence" value="ECO:0007669"/>
    <property type="project" value="UniProtKB-UniRule"/>
</dbReference>
<sequence>MDELEGRFRSPIVGDLKLPPEGQHSAETRAAQESEKVPILIEINVTYPGGLRAARRALEVLWREFAHRAGIRWADPAPILLDPPLPQGLMFISLKLYQCVLSRPDLHEMVNRDQELASQNDRPPVIFRAWPDYTLDPQIDRSAPTVKADAAWRAYDARGRRIVWAVIDSGIDGGHPHFSGLELASEFRGEESPYGLTSNLHRDFSYLVHPELSGSVAPGNQGGSAGTVTPNPALVDDSGHGTHVAGIISGCSPAGSTPRVALSKDPSDGGCVLRSRVGTLSGMAPECELVSLKVMRRTRQGTWVTSCSAVIRALTYLRTEVNVDPAVLRVHGVNMSLGCEWHPEQYAAGQSPLCQAINQLTATGVVVVVSAGNFGARTTGGDSVNTSAAMGSITEPAHAEDCIAVGSTHREAPHAFGVTWTSSKGPTLDGRMKPDVVAPGEWIASAASGAVRAAAGLGQSDGNGEEPNGTQQRHPLLTYAEQSGTSMAAPHVSGVIAAFLSVRPEFIGRPRQVKRLLTESATDLGRERYAQGAGLVDLMRMLSNV</sequence>
<dbReference type="PANTHER" id="PTHR43806:SF11">
    <property type="entry name" value="CEREVISIN-RELATED"/>
    <property type="match status" value="1"/>
</dbReference>
<evidence type="ECO:0000256" key="1">
    <source>
        <dbReference type="ARBA" id="ARBA00011073"/>
    </source>
</evidence>
<dbReference type="InterPro" id="IPR015500">
    <property type="entry name" value="Peptidase_S8_subtilisin-rel"/>
</dbReference>
<dbReference type="InterPro" id="IPR022398">
    <property type="entry name" value="Peptidase_S8_His-AS"/>
</dbReference>
<feature type="domain" description="Peptidase S8/S53" evidence="7">
    <location>
        <begin position="160"/>
        <end position="532"/>
    </location>
</feature>
<dbReference type="PATRIC" id="fig|101510.16.peg.8404"/>
<feature type="active site" description="Charge relay system" evidence="5">
    <location>
        <position position="240"/>
    </location>
</feature>
<keyword evidence="8" id="KW-0614">Plasmid</keyword>
<dbReference type="GO" id="GO:0006508">
    <property type="term" value="P:proteolysis"/>
    <property type="evidence" value="ECO:0007669"/>
    <property type="project" value="UniProtKB-KW"/>
</dbReference>
<dbReference type="InterPro" id="IPR050131">
    <property type="entry name" value="Peptidase_S8_subtilisin-like"/>
</dbReference>
<dbReference type="AlphaFoldDB" id="Q0RX17"/>
<dbReference type="CDD" id="cd07487">
    <property type="entry name" value="Peptidases_S8_1"/>
    <property type="match status" value="1"/>
</dbReference>
<dbReference type="PROSITE" id="PS00138">
    <property type="entry name" value="SUBTILASE_SER"/>
    <property type="match status" value="1"/>
</dbReference>
<dbReference type="Pfam" id="PF00082">
    <property type="entry name" value="Peptidase_S8"/>
    <property type="match status" value="1"/>
</dbReference>
<dbReference type="KEGG" id="rha:RHA1_ro09126"/>
<feature type="active site" description="Charge relay system" evidence="5">
    <location>
        <position position="168"/>
    </location>
</feature>
<keyword evidence="3 5" id="KW-0378">Hydrolase</keyword>
<dbReference type="HOGENOM" id="CLU_018485_1_0_11"/>
<gene>
    <name evidence="8" type="ordered locus">RHA1_ro09126</name>
</gene>
<feature type="region of interest" description="Disordered" evidence="6">
    <location>
        <begin position="1"/>
        <end position="31"/>
    </location>
</feature>
<accession>Q0RX17</accession>
<keyword evidence="4 5" id="KW-0720">Serine protease</keyword>
<name>Q0RX17_RHOJR</name>
<evidence type="ECO:0000256" key="2">
    <source>
        <dbReference type="ARBA" id="ARBA00022670"/>
    </source>
</evidence>
<dbReference type="InterPro" id="IPR023828">
    <property type="entry name" value="Peptidase_S8_Ser-AS"/>
</dbReference>
<dbReference type="SUPFAM" id="SSF52743">
    <property type="entry name" value="Subtilisin-like"/>
    <property type="match status" value="1"/>
</dbReference>
<dbReference type="InterPro" id="IPR036852">
    <property type="entry name" value="Peptidase_S8/S53_dom_sf"/>
</dbReference>
<proteinExistence type="inferred from homology"/>
<dbReference type="MEROPS" id="S08.A50"/>
<feature type="active site" description="Charge relay system" evidence="5">
    <location>
        <position position="486"/>
    </location>
</feature>
<evidence type="ECO:0000256" key="6">
    <source>
        <dbReference type="SAM" id="MobiDB-lite"/>
    </source>
</evidence>
<evidence type="ECO:0000256" key="5">
    <source>
        <dbReference type="PROSITE-ProRule" id="PRU01240"/>
    </source>
</evidence>
<evidence type="ECO:0000313" key="8">
    <source>
        <dbReference type="EMBL" id="ABH00169.1"/>
    </source>
</evidence>
<evidence type="ECO:0000256" key="3">
    <source>
        <dbReference type="ARBA" id="ARBA00022801"/>
    </source>
</evidence>
<dbReference type="Proteomes" id="UP000008710">
    <property type="component" value="Plasmid pRHL1"/>
</dbReference>
<dbReference type="PANTHER" id="PTHR43806">
    <property type="entry name" value="PEPTIDASE S8"/>
    <property type="match status" value="1"/>
</dbReference>
<geneLocation type="plasmid" evidence="8 9">
    <name>pRHL1</name>
</geneLocation>
<dbReference type="RefSeq" id="WP_011599845.1">
    <property type="nucleotide sequence ID" value="NC_008269.1"/>
</dbReference>
<dbReference type="InterPro" id="IPR000209">
    <property type="entry name" value="Peptidase_S8/S53_dom"/>
</dbReference>
<dbReference type="EMBL" id="CP000432">
    <property type="protein sequence ID" value="ABH00169.1"/>
    <property type="molecule type" value="Genomic_DNA"/>
</dbReference>
<comment type="similarity">
    <text evidence="1 5">Belongs to the peptidase S8 family.</text>
</comment>
<dbReference type="Gene3D" id="3.40.50.200">
    <property type="entry name" value="Peptidase S8/S53 domain"/>
    <property type="match status" value="1"/>
</dbReference>
<dbReference type="PROSITE" id="PS51892">
    <property type="entry name" value="SUBTILASE"/>
    <property type="match status" value="1"/>
</dbReference>
<dbReference type="PRINTS" id="PR00723">
    <property type="entry name" value="SUBTILISIN"/>
</dbReference>
<keyword evidence="2 5" id="KW-0645">Protease</keyword>
<evidence type="ECO:0000259" key="7">
    <source>
        <dbReference type="Pfam" id="PF00082"/>
    </source>
</evidence>
<evidence type="ECO:0000313" key="9">
    <source>
        <dbReference type="Proteomes" id="UP000008710"/>
    </source>
</evidence>
<dbReference type="OrthoDB" id="9813435at2"/>
<organism evidence="8 9">
    <name type="scientific">Rhodococcus jostii (strain RHA1)</name>
    <dbReference type="NCBI Taxonomy" id="101510"/>
    <lineage>
        <taxon>Bacteria</taxon>
        <taxon>Bacillati</taxon>
        <taxon>Actinomycetota</taxon>
        <taxon>Actinomycetes</taxon>
        <taxon>Mycobacteriales</taxon>
        <taxon>Nocardiaceae</taxon>
        <taxon>Rhodococcus</taxon>
    </lineage>
</organism>
<reference evidence="9" key="1">
    <citation type="journal article" date="2006" name="Proc. Natl. Acad. Sci. U.S.A.">
        <title>The complete genome of Rhodococcus sp. RHA1 provides insights into a catabolic powerhouse.</title>
        <authorList>
            <person name="McLeod M.P."/>
            <person name="Warren R.L."/>
            <person name="Hsiao W.W.L."/>
            <person name="Araki N."/>
            <person name="Myhre M."/>
            <person name="Fernandes C."/>
            <person name="Miyazawa D."/>
            <person name="Wong W."/>
            <person name="Lillquist A.L."/>
            <person name="Wang D."/>
            <person name="Dosanjh M."/>
            <person name="Hara H."/>
            <person name="Petrescu A."/>
            <person name="Morin R.D."/>
            <person name="Yang G."/>
            <person name="Stott J.M."/>
            <person name="Schein J.E."/>
            <person name="Shin H."/>
            <person name="Smailus D."/>
            <person name="Siddiqui A.S."/>
            <person name="Marra M.A."/>
            <person name="Jones S.J.M."/>
            <person name="Holt R."/>
            <person name="Brinkman F.S.L."/>
            <person name="Miyauchi K."/>
            <person name="Fukuda M."/>
            <person name="Davies J.E."/>
            <person name="Mohn W.W."/>
            <person name="Eltis L.D."/>
        </authorList>
    </citation>
    <scope>NUCLEOTIDE SEQUENCE [LARGE SCALE GENOMIC DNA]</scope>
    <source>
        <strain evidence="9">RHA1</strain>
    </source>
</reference>
<protein>
    <submittedName>
        <fullName evidence="8">Probable subtilase family serine proteinase</fullName>
    </submittedName>
</protein>